<organism evidence="2 3">
    <name type="scientific">Euplotes crassus</name>
    <dbReference type="NCBI Taxonomy" id="5936"/>
    <lineage>
        <taxon>Eukaryota</taxon>
        <taxon>Sar</taxon>
        <taxon>Alveolata</taxon>
        <taxon>Ciliophora</taxon>
        <taxon>Intramacronucleata</taxon>
        <taxon>Spirotrichea</taxon>
        <taxon>Hypotrichia</taxon>
        <taxon>Euplotida</taxon>
        <taxon>Euplotidae</taxon>
        <taxon>Moneuplotes</taxon>
    </lineage>
</organism>
<protein>
    <submittedName>
        <fullName evidence="2">Uncharacterized protein</fullName>
    </submittedName>
</protein>
<reference evidence="2" key="1">
    <citation type="submission" date="2023-07" db="EMBL/GenBank/DDBJ databases">
        <authorList>
            <consortium name="AG Swart"/>
            <person name="Singh M."/>
            <person name="Singh A."/>
            <person name="Seah K."/>
            <person name="Emmerich C."/>
        </authorList>
    </citation>
    <scope>NUCLEOTIDE SEQUENCE</scope>
    <source>
        <strain evidence="2">DP1</strain>
    </source>
</reference>
<evidence type="ECO:0000313" key="2">
    <source>
        <dbReference type="EMBL" id="CAI2372321.1"/>
    </source>
</evidence>
<name>A0AAD1UMP6_EUPCR</name>
<dbReference type="EMBL" id="CAMPGE010013601">
    <property type="protein sequence ID" value="CAI2372321.1"/>
    <property type="molecule type" value="Genomic_DNA"/>
</dbReference>
<evidence type="ECO:0000256" key="1">
    <source>
        <dbReference type="SAM" id="MobiDB-lite"/>
    </source>
</evidence>
<gene>
    <name evidence="2" type="ORF">ECRASSUSDP1_LOCUS13650</name>
</gene>
<keyword evidence="3" id="KW-1185">Reference proteome</keyword>
<feature type="region of interest" description="Disordered" evidence="1">
    <location>
        <begin position="53"/>
        <end position="79"/>
    </location>
</feature>
<dbReference type="Proteomes" id="UP001295684">
    <property type="component" value="Unassembled WGS sequence"/>
</dbReference>
<accession>A0AAD1UMP6</accession>
<proteinExistence type="predicted"/>
<evidence type="ECO:0000313" key="3">
    <source>
        <dbReference type="Proteomes" id="UP001295684"/>
    </source>
</evidence>
<comment type="caution">
    <text evidence="2">The sequence shown here is derived from an EMBL/GenBank/DDBJ whole genome shotgun (WGS) entry which is preliminary data.</text>
</comment>
<sequence>MQTGKVVNIRYNKPPLAKRRNIYKRELMSFIDEDVFQKSYDLVATKYALKKPKRNKKNGTSVNSASSRRKTKVTAPSLHSYEASSMKSINDAQYRAERLCSPILAKLERKKEQISEERWSPIKLKTPSLAKTSIFHNLSKDLYSGMFSTMESSEGVMLRCSQPLVNMAKNKAQLREDHSIISKLISGNNQNTETIKPKQVNKIRSVNKIWANFNNTKKLVKKFKKPLDLFNARLRKRKNQKSSVLKPRIISIMKLETLKEKAALRDKS</sequence>
<dbReference type="AlphaFoldDB" id="A0AAD1UMP6"/>